<feature type="binding site" evidence="15">
    <location>
        <position position="48"/>
    </location>
    <ligand>
        <name>pyruvate</name>
        <dbReference type="ChEBI" id="CHEBI:15361"/>
    </ligand>
</feature>
<evidence type="ECO:0000256" key="10">
    <source>
        <dbReference type="ARBA" id="ARBA00023270"/>
    </source>
</evidence>
<comment type="similarity">
    <text evidence="3 13">Belongs to the DapA family.</text>
</comment>
<dbReference type="EMBL" id="JAJEPS010000003">
    <property type="protein sequence ID" value="MCC2125401.1"/>
    <property type="molecule type" value="Genomic_DNA"/>
</dbReference>
<feature type="binding site" evidence="15">
    <location>
        <position position="210"/>
    </location>
    <ligand>
        <name>pyruvate</name>
        <dbReference type="ChEBI" id="CHEBI:15361"/>
    </ligand>
</feature>
<evidence type="ECO:0000256" key="8">
    <source>
        <dbReference type="ARBA" id="ARBA00023154"/>
    </source>
</evidence>
<feature type="active site" description="Proton donor/acceptor" evidence="14">
    <location>
        <position position="137"/>
    </location>
</feature>
<name>A0AAE3A3M5_9FIRM</name>
<dbReference type="Proteomes" id="UP001198220">
    <property type="component" value="Unassembled WGS sequence"/>
</dbReference>
<dbReference type="Gene3D" id="3.20.20.70">
    <property type="entry name" value="Aldolase class I"/>
    <property type="match status" value="1"/>
</dbReference>
<evidence type="ECO:0000256" key="15">
    <source>
        <dbReference type="PIRSR" id="PIRSR001365-2"/>
    </source>
</evidence>
<gene>
    <name evidence="16" type="primary">dapA</name>
    <name evidence="16" type="ORF">LKD36_04320</name>
</gene>
<dbReference type="PANTHER" id="PTHR12128:SF66">
    <property type="entry name" value="4-HYDROXY-2-OXOGLUTARATE ALDOLASE, MITOCHONDRIAL"/>
    <property type="match status" value="1"/>
</dbReference>
<sequence>MRFVPRGILPAMITPMTKEGSVNIPALRKLIDYMIDGGVHGIFAMGTTAEFYAVTPKEYQEVLEATVDQVAGRVPVYAGANAIGTRQSIDLVHIAEKVGGIDAISVLTPYFISLTQDEVYNHFASIANSTDMNIILYDNAPKTHITIKPNTVAKLADISNIVGMKDSTGDLTNTADIINKTTRAGKDFHMMMGRDSLIYGALSYGATGAVAATANVAPKLVSSIYNKYQEGDLEGALEAQYKLLPLRIAFGLGSFPTVIKEALELLGIEAGPCAMPTGIMTTEEKVQLKNILIEMEILK</sequence>
<accession>A0AAE3A3M5</accession>
<dbReference type="AlphaFoldDB" id="A0AAE3A3M5"/>
<evidence type="ECO:0000256" key="5">
    <source>
        <dbReference type="ARBA" id="ARBA00022490"/>
    </source>
</evidence>
<dbReference type="RefSeq" id="WP_118769397.1">
    <property type="nucleotide sequence ID" value="NZ_JAJEPS010000003.1"/>
</dbReference>
<organism evidence="16 17">
    <name type="scientific">Hominiventricola filiformis</name>
    <dbReference type="NCBI Taxonomy" id="2885352"/>
    <lineage>
        <taxon>Bacteria</taxon>
        <taxon>Bacillati</taxon>
        <taxon>Bacillota</taxon>
        <taxon>Clostridia</taxon>
        <taxon>Lachnospirales</taxon>
        <taxon>Lachnospiraceae</taxon>
        <taxon>Hominiventricola</taxon>
    </lineage>
</organism>
<keyword evidence="8" id="KW-0457">Lysine biosynthesis</keyword>
<protein>
    <recommendedName>
        <fullName evidence="4 12">4-hydroxy-tetrahydrodipicolinate synthase</fullName>
        <ecNumber evidence="4 12">4.3.3.7</ecNumber>
    </recommendedName>
</protein>
<dbReference type="GO" id="GO:0008840">
    <property type="term" value="F:4-hydroxy-tetrahydrodipicolinate synthase activity"/>
    <property type="evidence" value="ECO:0007669"/>
    <property type="project" value="UniProtKB-UniRule"/>
</dbReference>
<evidence type="ECO:0000256" key="4">
    <source>
        <dbReference type="ARBA" id="ARBA00012086"/>
    </source>
</evidence>
<dbReference type="NCBIfam" id="TIGR00674">
    <property type="entry name" value="dapA"/>
    <property type="match status" value="1"/>
</dbReference>
<evidence type="ECO:0000256" key="13">
    <source>
        <dbReference type="PIRNR" id="PIRNR001365"/>
    </source>
</evidence>
<dbReference type="Pfam" id="PF00701">
    <property type="entry name" value="DHDPS"/>
    <property type="match status" value="1"/>
</dbReference>
<evidence type="ECO:0000256" key="6">
    <source>
        <dbReference type="ARBA" id="ARBA00022605"/>
    </source>
</evidence>
<evidence type="ECO:0000256" key="2">
    <source>
        <dbReference type="ARBA" id="ARBA00005120"/>
    </source>
</evidence>
<evidence type="ECO:0000256" key="3">
    <source>
        <dbReference type="ARBA" id="ARBA00007592"/>
    </source>
</evidence>
<dbReference type="InterPro" id="IPR002220">
    <property type="entry name" value="DapA-like"/>
</dbReference>
<dbReference type="PANTHER" id="PTHR12128">
    <property type="entry name" value="DIHYDRODIPICOLINATE SYNTHASE"/>
    <property type="match status" value="1"/>
</dbReference>
<dbReference type="GO" id="GO:0019877">
    <property type="term" value="P:diaminopimelate biosynthetic process"/>
    <property type="evidence" value="ECO:0007669"/>
    <property type="project" value="UniProtKB-KW"/>
</dbReference>
<comment type="pathway">
    <text evidence="2">Amino-acid biosynthesis; L-lysine biosynthesis via DAP pathway; (S)-tetrahydrodipicolinate from L-aspartate: step 3/4.</text>
</comment>
<keyword evidence="9 13" id="KW-0456">Lyase</keyword>
<comment type="function">
    <text evidence="1">Catalyzes the condensation of (S)-aspartate-beta-semialdehyde [(S)-ASA] and pyruvate to 4-hydroxy-tetrahydrodipicolinate (HTPA).</text>
</comment>
<dbReference type="InterPro" id="IPR013785">
    <property type="entry name" value="Aldolase_TIM"/>
</dbReference>
<evidence type="ECO:0000256" key="9">
    <source>
        <dbReference type="ARBA" id="ARBA00023239"/>
    </source>
</evidence>
<dbReference type="PIRSF" id="PIRSF001365">
    <property type="entry name" value="DHDPS"/>
    <property type="match status" value="1"/>
</dbReference>
<dbReference type="EC" id="4.3.3.7" evidence="4 12"/>
<keyword evidence="10" id="KW-0704">Schiff base</keyword>
<keyword evidence="5" id="KW-0963">Cytoplasm</keyword>
<comment type="catalytic activity">
    <reaction evidence="11">
        <text>L-aspartate 4-semialdehyde + pyruvate = (2S,4S)-4-hydroxy-2,3,4,5-tetrahydrodipicolinate + H2O + H(+)</text>
        <dbReference type="Rhea" id="RHEA:34171"/>
        <dbReference type="ChEBI" id="CHEBI:15361"/>
        <dbReference type="ChEBI" id="CHEBI:15377"/>
        <dbReference type="ChEBI" id="CHEBI:15378"/>
        <dbReference type="ChEBI" id="CHEBI:67139"/>
        <dbReference type="ChEBI" id="CHEBI:537519"/>
        <dbReference type="EC" id="4.3.3.7"/>
    </reaction>
</comment>
<comment type="caution">
    <text evidence="16">The sequence shown here is derived from an EMBL/GenBank/DDBJ whole genome shotgun (WGS) entry which is preliminary data.</text>
</comment>
<evidence type="ECO:0000313" key="17">
    <source>
        <dbReference type="Proteomes" id="UP001198220"/>
    </source>
</evidence>
<keyword evidence="6" id="KW-0028">Amino-acid biosynthesis</keyword>
<dbReference type="CDD" id="cd00408">
    <property type="entry name" value="DHDPS-like"/>
    <property type="match status" value="1"/>
</dbReference>
<keyword evidence="17" id="KW-1185">Reference proteome</keyword>
<evidence type="ECO:0000256" key="14">
    <source>
        <dbReference type="PIRSR" id="PIRSR001365-1"/>
    </source>
</evidence>
<proteinExistence type="inferred from homology"/>
<dbReference type="GO" id="GO:0009089">
    <property type="term" value="P:lysine biosynthetic process via diaminopimelate"/>
    <property type="evidence" value="ECO:0007669"/>
    <property type="project" value="UniProtKB-UniRule"/>
</dbReference>
<evidence type="ECO:0000256" key="7">
    <source>
        <dbReference type="ARBA" id="ARBA00022915"/>
    </source>
</evidence>
<keyword evidence="7" id="KW-0220">Diaminopimelate biosynthesis</keyword>
<reference evidence="16 17" key="1">
    <citation type="submission" date="2021-10" db="EMBL/GenBank/DDBJ databases">
        <title>Anaerobic single-cell dispensing facilitates the cultivation of human gut bacteria.</title>
        <authorList>
            <person name="Afrizal A."/>
        </authorList>
    </citation>
    <scope>NUCLEOTIDE SEQUENCE [LARGE SCALE GENOMIC DNA]</scope>
    <source>
        <strain evidence="16 17">CLA-AA-H276</strain>
    </source>
</reference>
<feature type="active site" description="Schiff-base intermediate with substrate" evidence="14">
    <location>
        <position position="165"/>
    </location>
</feature>
<evidence type="ECO:0000256" key="12">
    <source>
        <dbReference type="NCBIfam" id="TIGR00674"/>
    </source>
</evidence>
<evidence type="ECO:0000256" key="11">
    <source>
        <dbReference type="ARBA" id="ARBA00047836"/>
    </source>
</evidence>
<dbReference type="SUPFAM" id="SSF51569">
    <property type="entry name" value="Aldolase"/>
    <property type="match status" value="1"/>
</dbReference>
<evidence type="ECO:0000313" key="16">
    <source>
        <dbReference type="EMBL" id="MCC2125401.1"/>
    </source>
</evidence>
<dbReference type="SMART" id="SM01130">
    <property type="entry name" value="DHDPS"/>
    <property type="match status" value="1"/>
</dbReference>
<dbReference type="InterPro" id="IPR005263">
    <property type="entry name" value="DapA"/>
</dbReference>
<evidence type="ECO:0000256" key="1">
    <source>
        <dbReference type="ARBA" id="ARBA00003294"/>
    </source>
</evidence>
<dbReference type="PRINTS" id="PR00146">
    <property type="entry name" value="DHPICSNTHASE"/>
</dbReference>